<name>A0AA85AQ41_9TREM</name>
<dbReference type="WBParaSite" id="SMRG1_94310.2">
    <property type="protein sequence ID" value="SMRG1_94310.2"/>
    <property type="gene ID" value="SMRG1_94310"/>
</dbReference>
<feature type="region of interest" description="Disordered" evidence="2">
    <location>
        <begin position="254"/>
        <end position="276"/>
    </location>
</feature>
<evidence type="ECO:0000313" key="3">
    <source>
        <dbReference type="Proteomes" id="UP000050790"/>
    </source>
</evidence>
<keyword evidence="1" id="KW-0175">Coiled coil</keyword>
<reference evidence="4" key="1">
    <citation type="submission" date="2023-11" db="UniProtKB">
        <authorList>
            <consortium name="WormBaseParasite"/>
        </authorList>
    </citation>
    <scope>IDENTIFICATION</scope>
</reference>
<dbReference type="Proteomes" id="UP000050790">
    <property type="component" value="Unassembled WGS sequence"/>
</dbReference>
<evidence type="ECO:0000313" key="4">
    <source>
        <dbReference type="WBParaSite" id="SMRG1_94310.2"/>
    </source>
</evidence>
<protein>
    <submittedName>
        <fullName evidence="4">Uncharacterized protein</fullName>
    </submittedName>
</protein>
<evidence type="ECO:0000256" key="1">
    <source>
        <dbReference type="SAM" id="Coils"/>
    </source>
</evidence>
<sequence>MTELNEPFNELKQSNKSDISLSNVNYDQKSINQIEQLLCQVLNESALPILAFTSASDPSCSSMMLTRYVKDSTCSRDPPPNVIDWVGVYAVDYLQSSNRLISCRLSTVFHPSTQMSRSSQTSQPPLYFSKNSILREKNEELNEMILNNEDHSKKLNMIIKEMKMELNKKEDLNEQLKSDNVILNNLIQSMKSDHEMFHIEKENLIQTNQHLEQIILRKIENEKKLLEDNQILDKLIQDLREQLTTYTMYKTKSNESNNLEDDHHHHHHHHPDGHECSNCEYLQKQLNGYIYLYGELIDPNIQDISDNCSIEELTEKKKQNIINDKICAKLDQSIKISDINDQSNEKVNPNESLMKSHSDYSSSSDSSSIHEHVNNHNRCGSTKHIRRNEPLIESKHISRSGSSDDSQSNKFNNDVLSKWSNIQHENEQLKCQLNQMHAYWEEKQKKLEDHCRLLSARLKYMKSKHRSIQHHKLSWLKSSLNILVPLKTFKYHSRRTFKLNSKNTTINQKNFNDPNDCNQHPYMNSSKKNDNPLMRLNYDDNDHNKSDITYSNLIIKQHLNKEPKLKLINNYKTSLIKSRKRAIELLKAQNTIPHLSEIQCSYELLNQRYNSLIQQYQVMRKLKLTAEQSNHELNNVIESLSNMLHRSRKQNIRTKRTIESIKMHLMKLYDTIKQLNIDNNQSENNTLQSLDNMNSKKFIKEFSDNIIHQLQEAVDRKRIEHNNMKNKINTLENETKRRRQYIEELKIRLQCVLAEQIDLRNDLLTKEKLYEHLKSSEIQLKQTKKCQHIQLTTLIHEKKNLLENFNQLKQSHHHLMNQLNELKADFLNLQKLKNEKNFPIEKSENQLIKPMKPFNRICANNRIDDLEKFILILANELIKTIKTIYQLRNHPLMTTTMVNTTNELCNKHTSDNDNPKSTISQDSLNVAKMKAAEILCLSLNDLEKLTFLDKDNHHNNKQDLTIDHDHNDPDHIDITKSEPINSFNNKTKQFNQFGILSKFTMNSYIDNLSKWPIQCERLLKDFPFSKKLIEEFSMKLNDLVEIVTIFFVNEKYTTEE</sequence>
<feature type="coiled-coil region" evidence="1">
    <location>
        <begin position="134"/>
        <end position="186"/>
    </location>
</feature>
<feature type="coiled-coil region" evidence="1">
    <location>
        <begin position="791"/>
        <end position="825"/>
    </location>
</feature>
<organism evidence="3 4">
    <name type="scientific">Schistosoma margrebowiei</name>
    <dbReference type="NCBI Taxonomy" id="48269"/>
    <lineage>
        <taxon>Eukaryota</taxon>
        <taxon>Metazoa</taxon>
        <taxon>Spiralia</taxon>
        <taxon>Lophotrochozoa</taxon>
        <taxon>Platyhelminthes</taxon>
        <taxon>Trematoda</taxon>
        <taxon>Digenea</taxon>
        <taxon>Strigeidida</taxon>
        <taxon>Schistosomatoidea</taxon>
        <taxon>Schistosomatidae</taxon>
        <taxon>Schistosoma</taxon>
    </lineage>
</organism>
<proteinExistence type="predicted"/>
<feature type="compositionally biased region" description="Polar residues" evidence="2">
    <location>
        <begin position="341"/>
        <end position="355"/>
    </location>
</feature>
<dbReference type="AlphaFoldDB" id="A0AA85AQ41"/>
<accession>A0AA85AQ41</accession>
<feature type="coiled-coil region" evidence="1">
    <location>
        <begin position="630"/>
        <end position="744"/>
    </location>
</feature>
<feature type="compositionally biased region" description="Low complexity" evidence="2">
    <location>
        <begin position="399"/>
        <end position="408"/>
    </location>
</feature>
<feature type="region of interest" description="Disordered" evidence="2">
    <location>
        <begin position="341"/>
        <end position="410"/>
    </location>
</feature>
<feature type="compositionally biased region" description="Basic and acidic residues" evidence="2">
    <location>
        <begin position="387"/>
        <end position="396"/>
    </location>
</feature>
<evidence type="ECO:0000256" key="2">
    <source>
        <dbReference type="SAM" id="MobiDB-lite"/>
    </source>
</evidence>